<name>A0ABR7JKE2_9FIRM</name>
<dbReference type="Proteomes" id="UP000609849">
    <property type="component" value="Unassembled WGS sequence"/>
</dbReference>
<keyword evidence="1" id="KW-0812">Transmembrane</keyword>
<evidence type="ECO:0000313" key="2">
    <source>
        <dbReference type="EMBL" id="MBC5995395.1"/>
    </source>
</evidence>
<protein>
    <submittedName>
        <fullName evidence="2">Asparagine synthase</fullName>
    </submittedName>
</protein>
<keyword evidence="1" id="KW-0472">Membrane</keyword>
<accession>A0ABR7JKE2</accession>
<comment type="caution">
    <text evidence="2">The sequence shown here is derived from an EMBL/GenBank/DDBJ whole genome shotgun (WGS) entry which is preliminary data.</text>
</comment>
<evidence type="ECO:0000313" key="3">
    <source>
        <dbReference type="Proteomes" id="UP000609849"/>
    </source>
</evidence>
<organism evidence="2 3">
    <name type="scientific">Romboutsia faecis</name>
    <dbReference type="NCBI Taxonomy" id="2764597"/>
    <lineage>
        <taxon>Bacteria</taxon>
        <taxon>Bacillati</taxon>
        <taxon>Bacillota</taxon>
        <taxon>Clostridia</taxon>
        <taxon>Peptostreptococcales</taxon>
        <taxon>Peptostreptococcaceae</taxon>
        <taxon>Romboutsia</taxon>
    </lineage>
</organism>
<proteinExistence type="predicted"/>
<sequence>MRKGLIPVALGTIVTATGIALDSNQSKSNTCKRNDYTSLIGTFLVGLGAAHILLGSIDIVRD</sequence>
<dbReference type="EMBL" id="JACRWE010000001">
    <property type="protein sequence ID" value="MBC5995395.1"/>
    <property type="molecule type" value="Genomic_DNA"/>
</dbReference>
<reference evidence="2 3" key="1">
    <citation type="submission" date="2020-08" db="EMBL/GenBank/DDBJ databases">
        <authorList>
            <person name="Liu C."/>
            <person name="Sun Q."/>
        </authorList>
    </citation>
    <scope>NUCLEOTIDE SEQUENCE [LARGE SCALE GENOMIC DNA]</scope>
    <source>
        <strain evidence="2 3">NSJ-18</strain>
    </source>
</reference>
<feature type="transmembrane region" description="Helical" evidence="1">
    <location>
        <begin position="36"/>
        <end position="60"/>
    </location>
</feature>
<evidence type="ECO:0000256" key="1">
    <source>
        <dbReference type="SAM" id="Phobius"/>
    </source>
</evidence>
<keyword evidence="3" id="KW-1185">Reference proteome</keyword>
<keyword evidence="1" id="KW-1133">Transmembrane helix</keyword>
<gene>
    <name evidence="2" type="ORF">H8923_01365</name>
</gene>
<dbReference type="RefSeq" id="WP_153971399.1">
    <property type="nucleotide sequence ID" value="NZ_JACRWE010000001.1"/>
</dbReference>